<dbReference type="InterPro" id="IPR047817">
    <property type="entry name" value="ABC2_TM_bact-type"/>
</dbReference>
<feature type="domain" description="ABC transmembrane type-2" evidence="9">
    <location>
        <begin position="171"/>
        <end position="395"/>
    </location>
</feature>
<evidence type="ECO:0000256" key="4">
    <source>
        <dbReference type="ARBA" id="ARBA00022475"/>
    </source>
</evidence>
<evidence type="ECO:0000256" key="6">
    <source>
        <dbReference type="ARBA" id="ARBA00022989"/>
    </source>
</evidence>
<dbReference type="PANTHER" id="PTHR30294">
    <property type="entry name" value="MEMBRANE COMPONENT OF ABC TRANSPORTER YHHJ-RELATED"/>
    <property type="match status" value="1"/>
</dbReference>
<dbReference type="GO" id="GO:0140359">
    <property type="term" value="F:ABC-type transporter activity"/>
    <property type="evidence" value="ECO:0007669"/>
    <property type="project" value="InterPro"/>
</dbReference>
<organism evidence="10 11">
    <name type="scientific">Levilactobacillus spicheri</name>
    <dbReference type="NCBI Taxonomy" id="216463"/>
    <lineage>
        <taxon>Bacteria</taxon>
        <taxon>Bacillati</taxon>
        <taxon>Bacillota</taxon>
        <taxon>Bacilli</taxon>
        <taxon>Lactobacillales</taxon>
        <taxon>Lactobacillaceae</taxon>
        <taxon>Levilactobacillus</taxon>
    </lineage>
</organism>
<dbReference type="EMBL" id="JZCR01000012">
    <property type="protein sequence ID" value="KJW12956.1"/>
    <property type="molecule type" value="Genomic_DNA"/>
</dbReference>
<dbReference type="GO" id="GO:0005886">
    <property type="term" value="C:plasma membrane"/>
    <property type="evidence" value="ECO:0007669"/>
    <property type="project" value="UniProtKB-SubCell"/>
</dbReference>
<keyword evidence="4" id="KW-1003">Cell membrane</keyword>
<dbReference type="AlphaFoldDB" id="A0A0F3RSI8"/>
<evidence type="ECO:0000256" key="1">
    <source>
        <dbReference type="ARBA" id="ARBA00004651"/>
    </source>
</evidence>
<protein>
    <submittedName>
        <fullName evidence="10">ABC transporter permease</fullName>
    </submittedName>
</protein>
<keyword evidence="5 8" id="KW-0812">Transmembrane</keyword>
<accession>A0A0F3RSI8</accession>
<comment type="subcellular location">
    <subcellularLocation>
        <location evidence="1">Cell membrane</location>
        <topology evidence="1">Multi-pass membrane protein</topology>
    </subcellularLocation>
</comment>
<dbReference type="Pfam" id="PF12698">
    <property type="entry name" value="ABC2_membrane_3"/>
    <property type="match status" value="1"/>
</dbReference>
<keyword evidence="6 8" id="KW-1133">Transmembrane helix</keyword>
<dbReference type="PANTHER" id="PTHR30294:SF38">
    <property type="entry name" value="TRANSPORT PERMEASE PROTEIN"/>
    <property type="match status" value="1"/>
</dbReference>
<feature type="transmembrane region" description="Helical" evidence="8">
    <location>
        <begin position="317"/>
        <end position="337"/>
    </location>
</feature>
<feature type="transmembrane region" description="Helical" evidence="8">
    <location>
        <begin position="281"/>
        <end position="305"/>
    </location>
</feature>
<dbReference type="OrthoDB" id="9776218at2"/>
<gene>
    <name evidence="10" type="ORF">VC81_05540</name>
</gene>
<evidence type="ECO:0000313" key="10">
    <source>
        <dbReference type="EMBL" id="KJW12956.1"/>
    </source>
</evidence>
<evidence type="ECO:0000256" key="5">
    <source>
        <dbReference type="ARBA" id="ARBA00022692"/>
    </source>
</evidence>
<feature type="transmembrane region" description="Helical" evidence="8">
    <location>
        <begin position="21"/>
        <end position="39"/>
    </location>
</feature>
<evidence type="ECO:0000256" key="7">
    <source>
        <dbReference type="ARBA" id="ARBA00023136"/>
    </source>
</evidence>
<comment type="caution">
    <text evidence="10">The sequence shown here is derived from an EMBL/GenBank/DDBJ whole genome shotgun (WGS) entry which is preliminary data.</text>
</comment>
<feature type="transmembrane region" description="Helical" evidence="8">
    <location>
        <begin position="374"/>
        <end position="392"/>
    </location>
</feature>
<evidence type="ECO:0000313" key="11">
    <source>
        <dbReference type="Proteomes" id="UP000033491"/>
    </source>
</evidence>
<dbReference type="Proteomes" id="UP000033491">
    <property type="component" value="Unassembled WGS sequence"/>
</dbReference>
<dbReference type="InterPro" id="IPR013525">
    <property type="entry name" value="ABC2_TM"/>
</dbReference>
<evidence type="ECO:0000256" key="2">
    <source>
        <dbReference type="ARBA" id="ARBA00007783"/>
    </source>
</evidence>
<evidence type="ECO:0000256" key="8">
    <source>
        <dbReference type="SAM" id="Phobius"/>
    </source>
</evidence>
<dbReference type="PROSITE" id="PS51012">
    <property type="entry name" value="ABC_TM2"/>
    <property type="match status" value="1"/>
</dbReference>
<dbReference type="PATRIC" id="fig|216463.3.peg.221"/>
<comment type="similarity">
    <text evidence="2">Belongs to the ABC-2 integral membrane protein family.</text>
</comment>
<dbReference type="InterPro" id="IPR051449">
    <property type="entry name" value="ABC-2_transporter_component"/>
</dbReference>
<keyword evidence="3" id="KW-0813">Transport</keyword>
<dbReference type="STRING" id="216463.VC81_05540"/>
<name>A0A0F3RSI8_9LACO</name>
<keyword evidence="7 8" id="KW-0472">Membrane</keyword>
<feature type="transmembrane region" description="Helical" evidence="8">
    <location>
        <begin position="248"/>
        <end position="275"/>
    </location>
</feature>
<evidence type="ECO:0000256" key="3">
    <source>
        <dbReference type="ARBA" id="ARBA00022448"/>
    </source>
</evidence>
<proteinExistence type="inferred from homology"/>
<sequence>MRTIAIVKRVLREMLRDKRTLALMFIAPLFILSLMYFLFQNNSTSVAKIGVSNVDTSLVKALKNKHTDLASYGTHANAKTTIRQHNLAAFIHEEDGKLTVTYSNSQPSDTALVKQALQGGVTKLKVQALVAATKTQKRVLQQQAKVLKTVMAQQQKLQAAQGTTRGQTATVGATGSTTKPKAAPNYTVTSHYLYGNSDSTFFDTFLPVLLGFFVFFFVFLISGISLLNERTTGTLTRLLATPVRRGEIITGYLVGYGIFAVIQTIITVTFALTVFNVHMLGSVWVILLINFLLAMVALSMGIFISTFANSEFQMVQFIPLLIVPQVFFSGIITIATMPDWLQWLAHIFPLYYGGDALMNVATRGFSLGDVSGDLWILVLFAGVFTVLNVVGLKRYRRV</sequence>
<dbReference type="RefSeq" id="WP_045807165.1">
    <property type="nucleotide sequence ID" value="NZ_JZCR01000012.1"/>
</dbReference>
<feature type="transmembrane region" description="Helical" evidence="8">
    <location>
        <begin position="205"/>
        <end position="227"/>
    </location>
</feature>
<evidence type="ECO:0000259" key="9">
    <source>
        <dbReference type="PROSITE" id="PS51012"/>
    </source>
</evidence>
<reference evidence="10 11" key="1">
    <citation type="submission" date="2015-03" db="EMBL/GenBank/DDBJ databases">
        <authorList>
            <person name="Zheng J."/>
            <person name="Ganezle M."/>
        </authorList>
    </citation>
    <scope>NUCLEOTIDE SEQUENCE [LARGE SCALE GENOMIC DNA]</scope>
    <source>
        <strain evidence="10 11">LP38</strain>
    </source>
</reference>